<dbReference type="Pfam" id="PF11721">
    <property type="entry name" value="Malectin"/>
    <property type="match status" value="1"/>
</dbReference>
<keyword evidence="9" id="KW-0677">Repeat</keyword>
<dbReference type="Pfam" id="PF00560">
    <property type="entry name" value="LRR_1"/>
    <property type="match status" value="2"/>
</dbReference>
<dbReference type="InterPro" id="IPR001611">
    <property type="entry name" value="Leu-rich_rpt"/>
</dbReference>
<dbReference type="EC" id="2.7.11.1" evidence="2"/>
<name>A0AAW2KLH9_9LAMI</name>
<dbReference type="Pfam" id="PF13855">
    <property type="entry name" value="LRR_8"/>
    <property type="match status" value="1"/>
</dbReference>
<keyword evidence="11 22" id="KW-0418">Kinase</keyword>
<evidence type="ECO:0000256" key="19">
    <source>
        <dbReference type="SAM" id="Phobius"/>
    </source>
</evidence>
<evidence type="ECO:0000256" key="18">
    <source>
        <dbReference type="ARBA" id="ARBA00048679"/>
    </source>
</evidence>
<keyword evidence="10" id="KW-0547">Nucleotide-binding</keyword>
<keyword evidence="14 19" id="KW-0472">Membrane</keyword>
<dbReference type="InterPro" id="IPR008271">
    <property type="entry name" value="Ser/Thr_kinase_AS"/>
</dbReference>
<dbReference type="InterPro" id="IPR032675">
    <property type="entry name" value="LRR_dom_sf"/>
</dbReference>
<dbReference type="SUPFAM" id="SSF56112">
    <property type="entry name" value="Protein kinase-like (PK-like)"/>
    <property type="match status" value="1"/>
</dbReference>
<evidence type="ECO:0000256" key="1">
    <source>
        <dbReference type="ARBA" id="ARBA00004479"/>
    </source>
</evidence>
<feature type="signal peptide" evidence="20">
    <location>
        <begin position="1"/>
        <end position="26"/>
    </location>
</feature>
<dbReference type="InterPro" id="IPR021720">
    <property type="entry name" value="Malectin_dom"/>
</dbReference>
<protein>
    <recommendedName>
        <fullName evidence="2">non-specific serine/threonine protein kinase</fullName>
        <ecNumber evidence="2">2.7.11.1</ecNumber>
    </recommendedName>
</protein>
<evidence type="ECO:0000256" key="20">
    <source>
        <dbReference type="SAM" id="SignalP"/>
    </source>
</evidence>
<dbReference type="PROSITE" id="PS00108">
    <property type="entry name" value="PROTEIN_KINASE_ST"/>
    <property type="match status" value="1"/>
</dbReference>
<evidence type="ECO:0000256" key="6">
    <source>
        <dbReference type="ARBA" id="ARBA00022679"/>
    </source>
</evidence>
<dbReference type="Gene3D" id="2.60.120.430">
    <property type="entry name" value="Galactose-binding lectin"/>
    <property type="match status" value="1"/>
</dbReference>
<feature type="transmembrane region" description="Helical" evidence="19">
    <location>
        <begin position="532"/>
        <end position="557"/>
    </location>
</feature>
<evidence type="ECO:0000259" key="21">
    <source>
        <dbReference type="PROSITE" id="PS50011"/>
    </source>
</evidence>
<keyword evidence="15 22" id="KW-0675">Receptor</keyword>
<dbReference type="EMBL" id="JACGWM010000319">
    <property type="protein sequence ID" value="KAL0307711.1"/>
    <property type="molecule type" value="Genomic_DNA"/>
</dbReference>
<dbReference type="Gene3D" id="1.10.510.10">
    <property type="entry name" value="Transferase(Phosphotransferase) domain 1"/>
    <property type="match status" value="1"/>
</dbReference>
<comment type="subcellular location">
    <subcellularLocation>
        <location evidence="1">Membrane</location>
        <topology evidence="1">Single-pass type I membrane protein</topology>
    </subcellularLocation>
</comment>
<keyword evidence="5" id="KW-0433">Leucine-rich repeat</keyword>
<dbReference type="InterPro" id="IPR000719">
    <property type="entry name" value="Prot_kinase_dom"/>
</dbReference>
<evidence type="ECO:0000256" key="11">
    <source>
        <dbReference type="ARBA" id="ARBA00022777"/>
    </source>
</evidence>
<keyword evidence="8 20" id="KW-0732">Signal</keyword>
<evidence type="ECO:0000256" key="9">
    <source>
        <dbReference type="ARBA" id="ARBA00022737"/>
    </source>
</evidence>
<dbReference type="PANTHER" id="PTHR48006:SF81">
    <property type="entry name" value="PROTEIN KINASE DOMAIN-CONTAINING PROTEIN"/>
    <property type="match status" value="1"/>
</dbReference>
<dbReference type="PROSITE" id="PS50011">
    <property type="entry name" value="PROTEIN_KINASE_DOM"/>
    <property type="match status" value="1"/>
</dbReference>
<dbReference type="InterPro" id="IPR051824">
    <property type="entry name" value="LRR_Rcpt-Like_S/T_Kinase"/>
</dbReference>
<dbReference type="Gene3D" id="3.30.200.20">
    <property type="entry name" value="Phosphorylase Kinase, domain 1"/>
    <property type="match status" value="1"/>
</dbReference>
<dbReference type="GO" id="GO:0005524">
    <property type="term" value="F:ATP binding"/>
    <property type="evidence" value="ECO:0007669"/>
    <property type="project" value="UniProtKB-KW"/>
</dbReference>
<reference evidence="22" key="2">
    <citation type="journal article" date="2024" name="Plant">
        <title>Genomic evolution and insights into agronomic trait innovations of Sesamum species.</title>
        <authorList>
            <person name="Miao H."/>
            <person name="Wang L."/>
            <person name="Qu L."/>
            <person name="Liu H."/>
            <person name="Sun Y."/>
            <person name="Le M."/>
            <person name="Wang Q."/>
            <person name="Wei S."/>
            <person name="Zheng Y."/>
            <person name="Lin W."/>
            <person name="Duan Y."/>
            <person name="Cao H."/>
            <person name="Xiong S."/>
            <person name="Wang X."/>
            <person name="Wei L."/>
            <person name="Li C."/>
            <person name="Ma Q."/>
            <person name="Ju M."/>
            <person name="Zhao R."/>
            <person name="Li G."/>
            <person name="Mu C."/>
            <person name="Tian Q."/>
            <person name="Mei H."/>
            <person name="Zhang T."/>
            <person name="Gao T."/>
            <person name="Zhang H."/>
        </authorList>
    </citation>
    <scope>NUCLEOTIDE SEQUENCE</scope>
    <source>
        <strain evidence="22">KEN8</strain>
    </source>
</reference>
<feature type="chain" id="PRO_5043408061" description="non-specific serine/threonine protein kinase" evidence="20">
    <location>
        <begin position="27"/>
        <end position="935"/>
    </location>
</feature>
<proteinExistence type="predicted"/>
<dbReference type="GO" id="GO:0004674">
    <property type="term" value="F:protein serine/threonine kinase activity"/>
    <property type="evidence" value="ECO:0007669"/>
    <property type="project" value="UniProtKB-KW"/>
</dbReference>
<reference evidence="22" key="1">
    <citation type="submission" date="2020-06" db="EMBL/GenBank/DDBJ databases">
        <authorList>
            <person name="Li T."/>
            <person name="Hu X."/>
            <person name="Zhang T."/>
            <person name="Song X."/>
            <person name="Zhang H."/>
            <person name="Dai N."/>
            <person name="Sheng W."/>
            <person name="Hou X."/>
            <person name="Wei L."/>
        </authorList>
    </citation>
    <scope>NUCLEOTIDE SEQUENCE</scope>
    <source>
        <strain evidence="22">KEN8</strain>
        <tissue evidence="22">Leaf</tissue>
    </source>
</reference>
<gene>
    <name evidence="22" type="ORF">Scaly_2972500</name>
</gene>
<evidence type="ECO:0000256" key="15">
    <source>
        <dbReference type="ARBA" id="ARBA00023170"/>
    </source>
</evidence>
<evidence type="ECO:0000313" key="22">
    <source>
        <dbReference type="EMBL" id="KAL0307711.1"/>
    </source>
</evidence>
<dbReference type="Gene3D" id="3.80.10.10">
    <property type="entry name" value="Ribonuclease Inhibitor"/>
    <property type="match status" value="2"/>
</dbReference>
<keyword evidence="12" id="KW-0067">ATP-binding</keyword>
<dbReference type="CDD" id="cd14066">
    <property type="entry name" value="STKc_IRAK"/>
    <property type="match status" value="1"/>
</dbReference>
<organism evidence="22">
    <name type="scientific">Sesamum calycinum</name>
    <dbReference type="NCBI Taxonomy" id="2727403"/>
    <lineage>
        <taxon>Eukaryota</taxon>
        <taxon>Viridiplantae</taxon>
        <taxon>Streptophyta</taxon>
        <taxon>Embryophyta</taxon>
        <taxon>Tracheophyta</taxon>
        <taxon>Spermatophyta</taxon>
        <taxon>Magnoliopsida</taxon>
        <taxon>eudicotyledons</taxon>
        <taxon>Gunneridae</taxon>
        <taxon>Pentapetalae</taxon>
        <taxon>asterids</taxon>
        <taxon>lamiids</taxon>
        <taxon>Lamiales</taxon>
        <taxon>Pedaliaceae</taxon>
        <taxon>Sesamum</taxon>
    </lineage>
</organism>
<dbReference type="FunFam" id="3.80.10.10:FF:000041">
    <property type="entry name" value="LRR receptor-like serine/threonine-protein kinase ERECTA"/>
    <property type="match status" value="1"/>
</dbReference>
<dbReference type="GO" id="GO:0016020">
    <property type="term" value="C:membrane"/>
    <property type="evidence" value="ECO:0007669"/>
    <property type="project" value="UniProtKB-SubCell"/>
</dbReference>
<sequence length="935" mass="103069">MITFTCVTMLLPRLIVLVCLARFASAQPVLPADEVESLQVIASSLGKRDWNFSVDPCSGLSGWATQNPVKGFENALTCDCTFANNTICHVVSIILKAQNLNGSVPPELVRLPFLQEIDLTRNYLNGTIPPEWGSMKLVNISLLGNRVTGTIPKELANITTLANLTLEYNQLSGIIPPEFGDLPRIERLRIGDNNFIGSIPGFIQNWTNIEKLVIQASGLAGPIPSGIASLTKLTDLRISDLNGNESTFPPLSNIRNLKTLILRSCNIVGELPSYIGQMTGLKVLDLSFNKLSGPIPDSFVGLSNTDYIYLTGNSLTGPLPPWMLKDGDRINLFASSKANSSGIVSCLRSFRCEQRYYSLHINCGGRQAPDDKGTYDDDSNSGGPSNFVLSKTNWGFSSTGHFLDDDRPRDSFIWSNSSSISGRIPSLNLHFAEIMFTDDRTYNSLGRRIFDVYIQGKLVLKDFNIENEAGGVNKGIRRNFTAVVTDNTLDIRFYWAGKGTIGIPVRGVYGPLISAISVDPDFTPPSENGNSISAGAIVGIVVAGLFTILLVLGILWWKGCLRRKDTMQNDLKGLDLNTGSFTLRQIRAATNNFDPANKIGEGGFGPVYKGLLSDGTIIAVKQLSSKSKQGNREFVNEIGMISALQHPHLVKLYGCCIEGNQLLLVYEYMENNSLARALFGPEEHQIHLDWPTRHKICIGIARGLAYLHEESRLKIVHRDIKATNVLLDENLVPKISDFGLAKLDEEDNTHISTRVAGTFGYMAPEYAMRGYLTDKAVYSFGVVLLEVISGRTNTSIKIKEDAFYLLDWANSLKEKGNLMELVDPRLEPKFNRGEVMTAINVALLCTNTVAAERPAMSAVVSMLEGRAGVQEFVSDSNVSNENMKHKETTTQEMVGARVYRWMCLGRLHRPLLPISIQLLWILITGRREISKCNLS</sequence>
<dbReference type="FunFam" id="3.80.10.10:FF:001026">
    <property type="entry name" value="Putative leucine-rich repeat receptor-like serine/threonine-protein kinase isoform A"/>
    <property type="match status" value="1"/>
</dbReference>
<dbReference type="SUPFAM" id="SSF52058">
    <property type="entry name" value="L domain-like"/>
    <property type="match status" value="1"/>
</dbReference>
<comment type="catalytic activity">
    <reaction evidence="18">
        <text>L-seryl-[protein] + ATP = O-phospho-L-seryl-[protein] + ADP + H(+)</text>
        <dbReference type="Rhea" id="RHEA:17989"/>
        <dbReference type="Rhea" id="RHEA-COMP:9863"/>
        <dbReference type="Rhea" id="RHEA-COMP:11604"/>
        <dbReference type="ChEBI" id="CHEBI:15378"/>
        <dbReference type="ChEBI" id="CHEBI:29999"/>
        <dbReference type="ChEBI" id="CHEBI:30616"/>
        <dbReference type="ChEBI" id="CHEBI:83421"/>
        <dbReference type="ChEBI" id="CHEBI:456216"/>
        <dbReference type="EC" id="2.7.11.1"/>
    </reaction>
</comment>
<keyword evidence="6" id="KW-0808">Transferase</keyword>
<dbReference type="FunFam" id="1.10.510.10:FF:000044">
    <property type="entry name" value="Putative LRR receptor-like serine/threonine-protein kinase"/>
    <property type="match status" value="1"/>
</dbReference>
<dbReference type="FunFam" id="3.30.200.20:FF:000217">
    <property type="entry name" value="probable LRR receptor-like serine/threonine-protein kinase At1g53430"/>
    <property type="match status" value="1"/>
</dbReference>
<evidence type="ECO:0000256" key="4">
    <source>
        <dbReference type="ARBA" id="ARBA00022553"/>
    </source>
</evidence>
<evidence type="ECO:0000256" key="16">
    <source>
        <dbReference type="ARBA" id="ARBA00023180"/>
    </source>
</evidence>
<dbReference type="InterPro" id="IPR011009">
    <property type="entry name" value="Kinase-like_dom_sf"/>
</dbReference>
<keyword evidence="4" id="KW-0597">Phosphoprotein</keyword>
<keyword evidence="13 19" id="KW-1133">Transmembrane helix</keyword>
<dbReference type="SMART" id="SM00220">
    <property type="entry name" value="S_TKc"/>
    <property type="match status" value="1"/>
</dbReference>
<evidence type="ECO:0000256" key="2">
    <source>
        <dbReference type="ARBA" id="ARBA00012513"/>
    </source>
</evidence>
<evidence type="ECO:0000256" key="14">
    <source>
        <dbReference type="ARBA" id="ARBA00023136"/>
    </source>
</evidence>
<dbReference type="InterPro" id="IPR001245">
    <property type="entry name" value="Ser-Thr/Tyr_kinase_cat_dom"/>
</dbReference>
<evidence type="ECO:0000256" key="13">
    <source>
        <dbReference type="ARBA" id="ARBA00022989"/>
    </source>
</evidence>
<accession>A0AAW2KLH9</accession>
<feature type="domain" description="Protein kinase" evidence="21">
    <location>
        <begin position="593"/>
        <end position="873"/>
    </location>
</feature>
<keyword evidence="7 19" id="KW-0812">Transmembrane</keyword>
<evidence type="ECO:0000256" key="8">
    <source>
        <dbReference type="ARBA" id="ARBA00022729"/>
    </source>
</evidence>
<keyword evidence="16" id="KW-0325">Glycoprotein</keyword>
<evidence type="ECO:0000256" key="17">
    <source>
        <dbReference type="ARBA" id="ARBA00047899"/>
    </source>
</evidence>
<evidence type="ECO:0000256" key="12">
    <source>
        <dbReference type="ARBA" id="ARBA00022840"/>
    </source>
</evidence>
<evidence type="ECO:0000256" key="3">
    <source>
        <dbReference type="ARBA" id="ARBA00022527"/>
    </source>
</evidence>
<keyword evidence="3" id="KW-0723">Serine/threonine-protein kinase</keyword>
<dbReference type="PANTHER" id="PTHR48006">
    <property type="entry name" value="LEUCINE-RICH REPEAT-CONTAINING PROTEIN DDB_G0281931-RELATED"/>
    <property type="match status" value="1"/>
</dbReference>
<evidence type="ECO:0000256" key="10">
    <source>
        <dbReference type="ARBA" id="ARBA00022741"/>
    </source>
</evidence>
<comment type="catalytic activity">
    <reaction evidence="17">
        <text>L-threonyl-[protein] + ATP = O-phospho-L-threonyl-[protein] + ADP + H(+)</text>
        <dbReference type="Rhea" id="RHEA:46608"/>
        <dbReference type="Rhea" id="RHEA-COMP:11060"/>
        <dbReference type="Rhea" id="RHEA-COMP:11605"/>
        <dbReference type="ChEBI" id="CHEBI:15378"/>
        <dbReference type="ChEBI" id="CHEBI:30013"/>
        <dbReference type="ChEBI" id="CHEBI:30616"/>
        <dbReference type="ChEBI" id="CHEBI:61977"/>
        <dbReference type="ChEBI" id="CHEBI:456216"/>
        <dbReference type="EC" id="2.7.11.1"/>
    </reaction>
</comment>
<evidence type="ECO:0000256" key="5">
    <source>
        <dbReference type="ARBA" id="ARBA00022614"/>
    </source>
</evidence>
<evidence type="ECO:0000256" key="7">
    <source>
        <dbReference type="ARBA" id="ARBA00022692"/>
    </source>
</evidence>
<dbReference type="AlphaFoldDB" id="A0AAW2KLH9"/>
<comment type="caution">
    <text evidence="22">The sequence shown here is derived from an EMBL/GenBank/DDBJ whole genome shotgun (WGS) entry which is preliminary data.</text>
</comment>
<dbReference type="Pfam" id="PF07714">
    <property type="entry name" value="PK_Tyr_Ser-Thr"/>
    <property type="match status" value="1"/>
</dbReference>